<sequence length="223" mass="23839">MKLLLSIAFAAVALMGCTARAPLVPTEPGTGSGLTYVPLVAMEGVDKARYDSDVQACRTAATRITARSETGDAMWLALGLGLITVHGQGIVAAASYTGISAAVIDWNGRPTSELMAEHQEIAIVHCMAKRGYRNLDPDVRDTFYGHTFDPVVAAKPRRTGIDTYNVESLAKAGRCNVHPRAELTAKGPGFESYNVPCENGGTWAVRCEFGKCRVLAQAPVRRS</sequence>
<reference evidence="2 3" key="1">
    <citation type="submission" date="2014-12" db="EMBL/GenBank/DDBJ databases">
        <title>16Stimator: statistical estimation of ribosomal gene copy numbers from draft genome assemblies.</title>
        <authorList>
            <person name="Perisin M.A."/>
            <person name="Vetter M."/>
            <person name="Gilbert J.A."/>
            <person name="Bergelson J."/>
        </authorList>
    </citation>
    <scope>NUCLEOTIDE SEQUENCE [LARGE SCALE GENOMIC DNA]</scope>
    <source>
        <strain evidence="2 3">MEDvA23</strain>
    </source>
</reference>
<keyword evidence="1" id="KW-0732">Signal</keyword>
<evidence type="ECO:0000313" key="2">
    <source>
        <dbReference type="EMBL" id="KIQ30478.1"/>
    </source>
</evidence>
<dbReference type="OrthoDB" id="8819527at2"/>
<organism evidence="2 3">
    <name type="scientific">Variovorax paradoxus</name>
    <dbReference type="NCBI Taxonomy" id="34073"/>
    <lineage>
        <taxon>Bacteria</taxon>
        <taxon>Pseudomonadati</taxon>
        <taxon>Pseudomonadota</taxon>
        <taxon>Betaproteobacteria</taxon>
        <taxon>Burkholderiales</taxon>
        <taxon>Comamonadaceae</taxon>
        <taxon>Variovorax</taxon>
    </lineage>
</organism>
<evidence type="ECO:0000313" key="3">
    <source>
        <dbReference type="Proteomes" id="UP000032067"/>
    </source>
</evidence>
<feature type="signal peptide" evidence="1">
    <location>
        <begin position="1"/>
        <end position="21"/>
    </location>
</feature>
<feature type="chain" id="PRO_5002215778" description="Lipoprotein" evidence="1">
    <location>
        <begin position="22"/>
        <end position="223"/>
    </location>
</feature>
<evidence type="ECO:0000256" key="1">
    <source>
        <dbReference type="SAM" id="SignalP"/>
    </source>
</evidence>
<comment type="caution">
    <text evidence="2">The sequence shown here is derived from an EMBL/GenBank/DDBJ whole genome shotgun (WGS) entry which is preliminary data.</text>
</comment>
<dbReference type="PROSITE" id="PS51257">
    <property type="entry name" value="PROKAR_LIPOPROTEIN"/>
    <property type="match status" value="1"/>
</dbReference>
<proteinExistence type="predicted"/>
<accession>A0A0D0LMQ1</accession>
<gene>
    <name evidence="2" type="ORF">RT97_17635</name>
</gene>
<dbReference type="Proteomes" id="UP000032067">
    <property type="component" value="Unassembled WGS sequence"/>
</dbReference>
<dbReference type="RefSeq" id="WP_042580095.1">
    <property type="nucleotide sequence ID" value="NZ_JXQQ01000041.1"/>
</dbReference>
<dbReference type="EMBL" id="JXQQ01000041">
    <property type="protein sequence ID" value="KIQ30478.1"/>
    <property type="molecule type" value="Genomic_DNA"/>
</dbReference>
<evidence type="ECO:0008006" key="4">
    <source>
        <dbReference type="Google" id="ProtNLM"/>
    </source>
</evidence>
<dbReference type="AlphaFoldDB" id="A0A0D0LMQ1"/>
<name>A0A0D0LMQ1_VARPD</name>
<protein>
    <recommendedName>
        <fullName evidence="4">Lipoprotein</fullName>
    </recommendedName>
</protein>